<evidence type="ECO:0000313" key="1">
    <source>
        <dbReference type="EMBL" id="GME89309.1"/>
    </source>
</evidence>
<reference evidence="1" key="1">
    <citation type="submission" date="2023-04" db="EMBL/GenBank/DDBJ databases">
        <title>Candida boidinii NBRC 1967.</title>
        <authorList>
            <person name="Ichikawa N."/>
            <person name="Sato H."/>
            <person name="Tonouchi N."/>
        </authorList>
    </citation>
    <scope>NUCLEOTIDE SEQUENCE</scope>
    <source>
        <strain evidence="1">NBRC 1967</strain>
    </source>
</reference>
<gene>
    <name evidence="1" type="ORF">Cboi01_000134500</name>
</gene>
<dbReference type="EMBL" id="BSXV01000487">
    <property type="protein sequence ID" value="GME89309.1"/>
    <property type="molecule type" value="Genomic_DNA"/>
</dbReference>
<organism evidence="1 2">
    <name type="scientific">Candida boidinii</name>
    <name type="common">Yeast</name>
    <dbReference type="NCBI Taxonomy" id="5477"/>
    <lineage>
        <taxon>Eukaryota</taxon>
        <taxon>Fungi</taxon>
        <taxon>Dikarya</taxon>
        <taxon>Ascomycota</taxon>
        <taxon>Saccharomycotina</taxon>
        <taxon>Pichiomycetes</taxon>
        <taxon>Pichiales</taxon>
        <taxon>Pichiaceae</taxon>
        <taxon>Ogataea</taxon>
        <taxon>Ogataea/Candida clade</taxon>
    </lineage>
</organism>
<comment type="caution">
    <text evidence="1">The sequence shown here is derived from an EMBL/GenBank/DDBJ whole genome shotgun (WGS) entry which is preliminary data.</text>
</comment>
<name>A0ACB5TJA2_CANBO</name>
<dbReference type="Proteomes" id="UP001165101">
    <property type="component" value="Unassembled WGS sequence"/>
</dbReference>
<evidence type="ECO:0000313" key="2">
    <source>
        <dbReference type="Proteomes" id="UP001165101"/>
    </source>
</evidence>
<accession>A0ACB5TJA2</accession>
<proteinExistence type="predicted"/>
<protein>
    <submittedName>
        <fullName evidence="1">Unnamed protein product</fullName>
    </submittedName>
</protein>
<keyword evidence="2" id="KW-1185">Reference proteome</keyword>
<sequence length="95" mass="10851">MENIQELLAGTIDFKGQELADYYSKVILTFGSLISCILGFILQDLKITLISFAIFIVFDLIVVIPPYPFYNKNNLKFLPSVKDFKQTITNIIIEN</sequence>